<keyword evidence="4" id="KW-1003">Cell membrane</keyword>
<dbReference type="GO" id="GO:0005886">
    <property type="term" value="C:plasma membrane"/>
    <property type="evidence" value="ECO:0007669"/>
    <property type="project" value="UniProtKB-SubCell"/>
</dbReference>
<feature type="transmembrane region" description="Helical" evidence="9">
    <location>
        <begin position="895"/>
        <end position="915"/>
    </location>
</feature>
<keyword evidence="6 9" id="KW-0812">Transmembrane</keyword>
<dbReference type="SUPFAM" id="SSF82866">
    <property type="entry name" value="Multidrug efflux transporter AcrB transmembrane domain"/>
    <property type="match status" value="2"/>
</dbReference>
<feature type="transmembrane region" description="Helical" evidence="9">
    <location>
        <begin position="368"/>
        <end position="388"/>
    </location>
</feature>
<dbReference type="PANTHER" id="PTHR32063">
    <property type="match status" value="1"/>
</dbReference>
<evidence type="ECO:0000256" key="4">
    <source>
        <dbReference type="ARBA" id="ARBA00022475"/>
    </source>
</evidence>
<comment type="subcellular location">
    <subcellularLocation>
        <location evidence="1 9">Cell inner membrane</location>
        <topology evidence="1 9">Multi-pass membrane protein</topology>
    </subcellularLocation>
</comment>
<dbReference type="AlphaFoldDB" id="A0AAQ1GK92"/>
<feature type="transmembrane region" description="Helical" evidence="9">
    <location>
        <begin position="394"/>
        <end position="415"/>
    </location>
</feature>
<dbReference type="GO" id="GO:0042910">
    <property type="term" value="F:xenobiotic transmembrane transporter activity"/>
    <property type="evidence" value="ECO:0007669"/>
    <property type="project" value="TreeGrafter"/>
</dbReference>
<dbReference type="SUPFAM" id="SSF82693">
    <property type="entry name" value="Multidrug efflux transporter AcrB pore domain, PN1, PN2, PC1 and PC2 subdomains"/>
    <property type="match status" value="4"/>
</dbReference>
<name>A0AAQ1GK92_9BURK</name>
<keyword evidence="7 9" id="KW-1133">Transmembrane helix</keyword>
<evidence type="ECO:0000256" key="3">
    <source>
        <dbReference type="ARBA" id="ARBA00022448"/>
    </source>
</evidence>
<dbReference type="GO" id="GO:0015562">
    <property type="term" value="F:efflux transmembrane transporter activity"/>
    <property type="evidence" value="ECO:0007669"/>
    <property type="project" value="InterPro"/>
</dbReference>
<evidence type="ECO:0000256" key="1">
    <source>
        <dbReference type="ARBA" id="ARBA00004429"/>
    </source>
</evidence>
<dbReference type="Pfam" id="PF00873">
    <property type="entry name" value="ACR_tran"/>
    <property type="match status" value="1"/>
</dbReference>
<comment type="similarity">
    <text evidence="2 9">Belongs to the resistance-nodulation-cell division (RND) (TC 2.A.6) family.</text>
</comment>
<dbReference type="NCBIfam" id="TIGR00915">
    <property type="entry name" value="2A0602"/>
    <property type="match status" value="1"/>
</dbReference>
<dbReference type="InterPro" id="IPR004764">
    <property type="entry name" value="MdtF-like"/>
</dbReference>
<dbReference type="Gene3D" id="3.30.70.1430">
    <property type="entry name" value="Multidrug efflux transporter AcrB pore domain"/>
    <property type="match status" value="2"/>
</dbReference>
<evidence type="ECO:0000256" key="10">
    <source>
        <dbReference type="SAM" id="MobiDB-lite"/>
    </source>
</evidence>
<evidence type="ECO:0000313" key="12">
    <source>
        <dbReference type="Proteomes" id="UP000183529"/>
    </source>
</evidence>
<dbReference type="PANTHER" id="PTHR32063:SF32">
    <property type="entry name" value="AMINOGLYCOSIDE EFFLUX PUMP-RELATED"/>
    <property type="match status" value="1"/>
</dbReference>
<sequence>MRIAHFFIDRPVFAWVLAILVSLTGAFAITQLPLDQYPDIAPPTIQITATYNGASAQTNQDAVVQVIEQQMVGLDNLMYMSSSANSEGNISIKLTFSAGTNPDTAQVQVQDQLQSANALLPEEVQESGVTVRKASPDTFLVFNLVSEDGKMSKAAIADYLYSNLEEQIERLPGVGQAQQFGYEYAMRIWLDPNKLQKYALMPSDVVTAIDAQNNDVAAGEVGNTPAVKGQELDATITARSRLTTAQQFRDIVLKTETNGSQVLLGDVARVDLGPQAYTVETNFNNKPASGLGLQLAPGANEVQVDKEVHDFLNKRAASFPAGLKVEYPYEMVPFIKTSITEVVKTLVEAIVLVVAIMFLFLQNLRTTLIPAIAVPVVLLGTFGILDVFGYSINMLTMFGVVLAIGLLVDDAIVVVENVERLMTEEHLSPRDATKKSMTEISSALVAIAMVLSAVLLPMAFFGGSTGIIYRQFSVSVVSAMALSVVVALTFTPALCATLLKDGHEKPKGRFFSGFNRGFDASTSKYRRVVDRMLHHRKPAIIVYVLLVLGAGLLFVRLPTSFLPTEDQGVLMVTVTAPVGATRERTEATMAKVEDYLLKQPAVSEVFNVAGYAVGSNGQNVGMMWVKLKDWDQRTAVNDTAQGFVAKASRDLSQQIRDAKVFVLQPPTVRGLGISSGFDMELVDEGGLGHAALAAARDQLIKMANQSGVVRQVRFNGLADTPQLSLDIDDRKASAMGLAPADINSTVEDALGGEYVDEFLDNQRIKKVYVQGDAPFRMTPESLEQWYVRNTSGTMVPFSAFATSHWTYGPPELDRYNAESSFEIVGDPAPGVSSGQAMQTMEQLVAKLPKGITYAWTGLSYQEQLSGGQAPYLYAVSVLFVFLCLAALYESWSVPLAVLLIVPLGVFGAALGTTLRGLSNDVYFQVGLLVTVGLSSKNAILIVEFATMLEKQGASTLKAIEQAVALRIRPIVMTSLAFLLGVAPLVIASGAGAAARQSIGTGVFGGTLVGTVLAIFFTPLSYFLVRKFSGKGASPSDPGGRVGAGSPADDSGSTGAQAEQSVSEHAEQEAGEDAYALPDSAMNASTHESKNGGAA</sequence>
<dbReference type="Gene3D" id="1.20.1640.10">
    <property type="entry name" value="Multidrug efflux transporter AcrB transmembrane domain"/>
    <property type="match status" value="2"/>
</dbReference>
<dbReference type="Gene3D" id="3.30.2090.10">
    <property type="entry name" value="Multidrug efflux transporter AcrB TolC docking domain, DN and DC subdomains"/>
    <property type="match status" value="2"/>
</dbReference>
<dbReference type="SUPFAM" id="SSF82714">
    <property type="entry name" value="Multidrug efflux transporter AcrB TolC docking domain, DN and DC subdomains"/>
    <property type="match status" value="2"/>
</dbReference>
<feature type="transmembrane region" description="Helical" evidence="9">
    <location>
        <begin position="871"/>
        <end position="888"/>
    </location>
</feature>
<dbReference type="FunFam" id="3.30.70.1430:FF:000001">
    <property type="entry name" value="Efflux pump membrane transporter"/>
    <property type="match status" value="1"/>
</dbReference>
<feature type="transmembrane region" description="Helical" evidence="9">
    <location>
        <begin position="921"/>
        <end position="948"/>
    </location>
</feature>
<feature type="transmembrane region" description="Helical" evidence="9">
    <location>
        <begin position="342"/>
        <end position="361"/>
    </location>
</feature>
<feature type="compositionally biased region" description="Polar residues" evidence="10">
    <location>
        <begin position="1050"/>
        <end position="1060"/>
    </location>
</feature>
<gene>
    <name evidence="11" type="ORF">SAMN05216550_115211</name>
</gene>
<keyword evidence="8 9" id="KW-0472">Membrane</keyword>
<dbReference type="InterPro" id="IPR027463">
    <property type="entry name" value="AcrB_DN_DC_subdom"/>
</dbReference>
<evidence type="ECO:0000256" key="2">
    <source>
        <dbReference type="ARBA" id="ARBA00010942"/>
    </source>
</evidence>
<keyword evidence="5 9" id="KW-0997">Cell inner membrane</keyword>
<feature type="region of interest" description="Disordered" evidence="10">
    <location>
        <begin position="1031"/>
        <end position="1094"/>
    </location>
</feature>
<proteinExistence type="inferred from homology"/>
<accession>A0AAQ1GK92</accession>
<comment type="caution">
    <text evidence="11">The sequence shown here is derived from an EMBL/GenBank/DDBJ whole genome shotgun (WGS) entry which is preliminary data.</text>
</comment>
<evidence type="ECO:0000256" key="5">
    <source>
        <dbReference type="ARBA" id="ARBA00022519"/>
    </source>
</evidence>
<dbReference type="Gene3D" id="3.30.70.1440">
    <property type="entry name" value="Multidrug efflux transporter AcrB pore domain"/>
    <property type="match status" value="1"/>
</dbReference>
<dbReference type="Gene3D" id="3.30.70.1320">
    <property type="entry name" value="Multidrug efflux transporter AcrB pore domain like"/>
    <property type="match status" value="1"/>
</dbReference>
<dbReference type="GO" id="GO:0009636">
    <property type="term" value="P:response to toxic substance"/>
    <property type="evidence" value="ECO:0007669"/>
    <property type="project" value="UniProtKB-ARBA"/>
</dbReference>
<evidence type="ECO:0000256" key="6">
    <source>
        <dbReference type="ARBA" id="ARBA00022692"/>
    </source>
</evidence>
<dbReference type="Proteomes" id="UP000183529">
    <property type="component" value="Unassembled WGS sequence"/>
</dbReference>
<dbReference type="InterPro" id="IPR001036">
    <property type="entry name" value="Acrflvin-R"/>
</dbReference>
<feature type="transmembrane region" description="Helical" evidence="9">
    <location>
        <begin position="436"/>
        <end position="460"/>
    </location>
</feature>
<feature type="transmembrane region" description="Helical" evidence="9">
    <location>
        <begin position="1002"/>
        <end position="1024"/>
    </location>
</feature>
<keyword evidence="3 9" id="KW-0813">Transport</keyword>
<protein>
    <recommendedName>
        <fullName evidence="9">Efflux pump membrane transporter</fullName>
    </recommendedName>
</protein>
<feature type="transmembrane region" description="Helical" evidence="9">
    <location>
        <begin position="969"/>
        <end position="990"/>
    </location>
</feature>
<organism evidence="11 12">
    <name type="scientific">Paraburkholderia tropica</name>
    <dbReference type="NCBI Taxonomy" id="92647"/>
    <lineage>
        <taxon>Bacteria</taxon>
        <taxon>Pseudomonadati</taxon>
        <taxon>Pseudomonadota</taxon>
        <taxon>Betaproteobacteria</taxon>
        <taxon>Burkholderiales</taxon>
        <taxon>Burkholderiaceae</taxon>
        <taxon>Paraburkholderia</taxon>
    </lineage>
</organism>
<dbReference type="NCBIfam" id="NF000282">
    <property type="entry name" value="RND_permease_1"/>
    <property type="match status" value="1"/>
</dbReference>
<reference evidence="11 12" key="1">
    <citation type="submission" date="2016-10" db="EMBL/GenBank/DDBJ databases">
        <authorList>
            <person name="Varghese N."/>
            <person name="Submissions S."/>
        </authorList>
    </citation>
    <scope>NUCLEOTIDE SEQUENCE [LARGE SCALE GENOMIC DNA]</scope>
    <source>
        <strain evidence="11 12">LMG 22274</strain>
    </source>
</reference>
<comment type="caution">
    <text evidence="9">Lacks conserved residue(s) required for the propagation of feature annotation.</text>
</comment>
<dbReference type="EMBL" id="FNZM01000015">
    <property type="protein sequence ID" value="SEK07088.1"/>
    <property type="molecule type" value="Genomic_DNA"/>
</dbReference>
<dbReference type="FunFam" id="1.20.1640.10:FF:000001">
    <property type="entry name" value="Efflux pump membrane transporter"/>
    <property type="match status" value="1"/>
</dbReference>
<dbReference type="PRINTS" id="PR00702">
    <property type="entry name" value="ACRIFLAVINRP"/>
</dbReference>
<evidence type="ECO:0000313" key="11">
    <source>
        <dbReference type="EMBL" id="SEK07088.1"/>
    </source>
</evidence>
<evidence type="ECO:0000256" key="8">
    <source>
        <dbReference type="ARBA" id="ARBA00023136"/>
    </source>
</evidence>
<evidence type="ECO:0000256" key="9">
    <source>
        <dbReference type="RuleBase" id="RU364070"/>
    </source>
</evidence>
<evidence type="ECO:0000256" key="7">
    <source>
        <dbReference type="ARBA" id="ARBA00022989"/>
    </source>
</evidence>
<feature type="transmembrane region" description="Helical" evidence="9">
    <location>
        <begin position="472"/>
        <end position="499"/>
    </location>
</feature>
<feature type="transmembrane region" description="Helical" evidence="9">
    <location>
        <begin position="540"/>
        <end position="557"/>
    </location>
</feature>